<dbReference type="Gene3D" id="3.40.50.620">
    <property type="entry name" value="HUPs"/>
    <property type="match status" value="1"/>
</dbReference>
<dbReference type="PANTHER" id="PTHR45937">
    <property type="entry name" value="ASPARAGINE SYNTHETASE DOMAIN-CONTAINING PROTEIN 1"/>
    <property type="match status" value="1"/>
</dbReference>
<evidence type="ECO:0000313" key="6">
    <source>
        <dbReference type="EMBL" id="CAB3223735.1"/>
    </source>
</evidence>
<name>A0A6F9D7L4_9ASCI</name>
<dbReference type="InterPro" id="IPR014729">
    <property type="entry name" value="Rossmann-like_a/b/a_fold"/>
</dbReference>
<dbReference type="InterPro" id="IPR051857">
    <property type="entry name" value="Asn_synthetase_domain"/>
</dbReference>
<dbReference type="EMBL" id="LR783116">
    <property type="protein sequence ID" value="CAB3223735.1"/>
    <property type="molecule type" value="mRNA"/>
</dbReference>
<protein>
    <recommendedName>
        <fullName evidence="4">Asparagine synthetase domain-containing protein 1</fullName>
    </recommendedName>
</protein>
<keyword evidence="3" id="KW-0315">Glutamine amidotransferase</keyword>
<dbReference type="SUPFAM" id="SSF56235">
    <property type="entry name" value="N-terminal nucleophile aminohydrolases (Ntn hydrolases)"/>
    <property type="match status" value="1"/>
</dbReference>
<keyword evidence="2" id="KW-0061">Asparagine biosynthesis</keyword>
<dbReference type="CDD" id="cd03766">
    <property type="entry name" value="Gn_AT_II_novel"/>
    <property type="match status" value="1"/>
</dbReference>
<feature type="domain" description="Glutamine amidotransferase type-2" evidence="5">
    <location>
        <begin position="2"/>
        <end position="188"/>
    </location>
</feature>
<evidence type="ECO:0000256" key="3">
    <source>
        <dbReference type="ARBA" id="ARBA00022962"/>
    </source>
</evidence>
<dbReference type="Pfam" id="PF13537">
    <property type="entry name" value="GATase_7"/>
    <property type="match status" value="1"/>
</dbReference>
<organism evidence="6">
    <name type="scientific">Phallusia mammillata</name>
    <dbReference type="NCBI Taxonomy" id="59560"/>
    <lineage>
        <taxon>Eukaryota</taxon>
        <taxon>Metazoa</taxon>
        <taxon>Chordata</taxon>
        <taxon>Tunicata</taxon>
        <taxon>Ascidiacea</taxon>
        <taxon>Phlebobranchia</taxon>
        <taxon>Ascidiidae</taxon>
        <taxon>Phallusia</taxon>
    </lineage>
</organism>
<dbReference type="Gene3D" id="3.60.20.10">
    <property type="entry name" value="Glutamine Phosphoribosylpyrophosphate, subunit 1, domain 1"/>
    <property type="match status" value="1"/>
</dbReference>
<dbReference type="AlphaFoldDB" id="A0A6F9D7L4"/>
<dbReference type="InterPro" id="IPR029055">
    <property type="entry name" value="Ntn_hydrolases_N"/>
</dbReference>
<dbReference type="CDD" id="cd01991">
    <property type="entry name" value="Asn_synthase_B_C"/>
    <property type="match status" value="1"/>
</dbReference>
<evidence type="ECO:0000259" key="5">
    <source>
        <dbReference type="PROSITE" id="PS51278"/>
    </source>
</evidence>
<proteinExistence type="evidence at transcript level"/>
<evidence type="ECO:0000256" key="1">
    <source>
        <dbReference type="ARBA" id="ARBA00022605"/>
    </source>
</evidence>
<dbReference type="PANTHER" id="PTHR45937:SF1">
    <property type="entry name" value="ASPARAGINE SYNTHETASE DOMAIN-CONTAINING PROTEIN 1"/>
    <property type="match status" value="1"/>
</dbReference>
<keyword evidence="1" id="KW-0028">Amino-acid biosynthesis</keyword>
<dbReference type="InterPro" id="IPR017932">
    <property type="entry name" value="GATase_2_dom"/>
</dbReference>
<evidence type="ECO:0000256" key="2">
    <source>
        <dbReference type="ARBA" id="ARBA00022888"/>
    </source>
</evidence>
<dbReference type="Pfam" id="PF00733">
    <property type="entry name" value="Asn_synthase"/>
    <property type="match status" value="1"/>
</dbReference>
<dbReference type="GO" id="GO:0006529">
    <property type="term" value="P:asparagine biosynthetic process"/>
    <property type="evidence" value="ECO:0007669"/>
    <property type="project" value="UniProtKB-KW"/>
</dbReference>
<dbReference type="InterPro" id="IPR001962">
    <property type="entry name" value="Asn_synthase"/>
</dbReference>
<sequence>MCGIFCLIKSKKTNREEDLGDTLDDVLARRGPDHSGSYKHQNENFAVLFQASVLHMQGEVMQTQPVVSKRGNVLIWNGEVFGGLQVPENKSDTAVLLEALENTSTSTEICSILGSIQGPWGFVYFDKTTNTLWFGRDYFGRRSLLLSSQSEEIVLSSICNKARKHWIDLPACGIFSLNLNEPFPNPHKLTCFPWVRKTDGHFKDCHIEGYDVNVKETLQSCNTVPKQKISHELPLLAVVNTKNQDPLITLKDYCTNVGLWEYCQELLGTLKTAIHKRVQTCKQNQRCNLGILFSGGIDCTVLAALSHSCLPPEEKIDLINVAFEQQKKASRDSKKGSNSVTGPDYMVPDRVTGLASLDELQKLFPSRKWNFIEVNVSVQELIAERKSRIRDLTYPKDTVLDDSIACAIWFAARAKGKVCNIDYTSNSRILLCGMGADEQLGGYSRHRGIFENTNNWDLVNEEMNMEIERISSRNLGRDDRIISDHGKEARFPYLDENVVEFLLKLPVHIKSDFRLPRGIGEKILLRGSAYLLGLRGACVLPKRAIQFGSRIAKAESRKEKGSDSCLRLKQVDTN</sequence>
<dbReference type="PROSITE" id="PS51278">
    <property type="entry name" value="GATASE_TYPE_2"/>
    <property type="match status" value="1"/>
</dbReference>
<accession>A0A6F9D7L4</accession>
<dbReference type="GO" id="GO:0004066">
    <property type="term" value="F:asparagine synthase (glutamine-hydrolyzing) activity"/>
    <property type="evidence" value="ECO:0007669"/>
    <property type="project" value="InterPro"/>
</dbReference>
<reference evidence="6" key="1">
    <citation type="submission" date="2020-04" db="EMBL/GenBank/DDBJ databases">
        <authorList>
            <person name="Neveu A P."/>
        </authorList>
    </citation>
    <scope>NUCLEOTIDE SEQUENCE</scope>
    <source>
        <tissue evidence="6">Whole embryo</tissue>
    </source>
</reference>
<gene>
    <name evidence="6" type="primary">Asnsd1</name>
</gene>
<dbReference type="SUPFAM" id="SSF52402">
    <property type="entry name" value="Adenine nucleotide alpha hydrolases-like"/>
    <property type="match status" value="1"/>
</dbReference>
<evidence type="ECO:0000256" key="4">
    <source>
        <dbReference type="ARBA" id="ARBA00040716"/>
    </source>
</evidence>